<evidence type="ECO:0000313" key="2">
    <source>
        <dbReference type="EMBL" id="MEC4719463.1"/>
    </source>
</evidence>
<reference evidence="2 3" key="1">
    <citation type="submission" date="2023-10" db="EMBL/GenBank/DDBJ databases">
        <title>Noviherbaspirillum sp. CPCC 100848 genome assembly.</title>
        <authorList>
            <person name="Li X.Y."/>
            <person name="Fang X.M."/>
        </authorList>
    </citation>
    <scope>NUCLEOTIDE SEQUENCE [LARGE SCALE GENOMIC DNA]</scope>
    <source>
        <strain evidence="2 3">CPCC 100848</strain>
    </source>
</reference>
<keyword evidence="1" id="KW-0472">Membrane</keyword>
<protein>
    <submittedName>
        <fullName evidence="2">Uncharacterized protein</fullName>
    </submittedName>
</protein>
<dbReference type="Proteomes" id="UP001352263">
    <property type="component" value="Unassembled WGS sequence"/>
</dbReference>
<organism evidence="2 3">
    <name type="scientific">Noviherbaspirillum album</name>
    <dbReference type="NCBI Taxonomy" id="3080276"/>
    <lineage>
        <taxon>Bacteria</taxon>
        <taxon>Pseudomonadati</taxon>
        <taxon>Pseudomonadota</taxon>
        <taxon>Betaproteobacteria</taxon>
        <taxon>Burkholderiales</taxon>
        <taxon>Oxalobacteraceae</taxon>
        <taxon>Noviherbaspirillum</taxon>
    </lineage>
</organism>
<keyword evidence="3" id="KW-1185">Reference proteome</keyword>
<keyword evidence="1" id="KW-0812">Transmembrane</keyword>
<proteinExistence type="predicted"/>
<evidence type="ECO:0000256" key="1">
    <source>
        <dbReference type="SAM" id="Phobius"/>
    </source>
</evidence>
<keyword evidence="1" id="KW-1133">Transmembrane helix</keyword>
<dbReference type="EMBL" id="JAWIIV010000006">
    <property type="protein sequence ID" value="MEC4719463.1"/>
    <property type="molecule type" value="Genomic_DNA"/>
</dbReference>
<evidence type="ECO:0000313" key="3">
    <source>
        <dbReference type="Proteomes" id="UP001352263"/>
    </source>
</evidence>
<accession>A0ABU6J7P7</accession>
<comment type="caution">
    <text evidence="2">The sequence shown here is derived from an EMBL/GenBank/DDBJ whole genome shotgun (WGS) entry which is preliminary data.</text>
</comment>
<gene>
    <name evidence="2" type="ORF">RY831_09895</name>
</gene>
<sequence length="133" mass="14940">MGILFGKACSMFMQPVPVCAIPHKRKEVGMLSCVRRIRSDYRHPGLVMEMCRSGTVAILQLDDGASIDGGQRREPIRSAMINSTHTSFPGSIKMGRKHGFRVFSLTTLSMNTTLICQIFIWFNYLCVTETPRP</sequence>
<feature type="transmembrane region" description="Helical" evidence="1">
    <location>
        <begin position="102"/>
        <end position="124"/>
    </location>
</feature>
<name>A0ABU6J7P7_9BURK</name>